<dbReference type="SMART" id="SM00034">
    <property type="entry name" value="CLECT"/>
    <property type="match status" value="1"/>
</dbReference>
<evidence type="ECO:0000256" key="1">
    <source>
        <dbReference type="ARBA" id="ARBA00022572"/>
    </source>
</evidence>
<dbReference type="InterPro" id="IPR041698">
    <property type="entry name" value="Methyltransf_25"/>
</dbReference>
<reference evidence="6" key="1">
    <citation type="submission" date="2021-03" db="EMBL/GenBank/DDBJ databases">
        <authorList>
            <person name="Bekaert M."/>
        </authorList>
    </citation>
    <scope>NUCLEOTIDE SEQUENCE</scope>
</reference>
<dbReference type="PRINTS" id="PR00018">
    <property type="entry name" value="KRINGLE"/>
</dbReference>
<dbReference type="CDD" id="cd02440">
    <property type="entry name" value="AdoMet_MTases"/>
    <property type="match status" value="1"/>
</dbReference>
<proteinExistence type="predicted"/>
<dbReference type="SUPFAM" id="SSF57440">
    <property type="entry name" value="Kringle-like"/>
    <property type="match status" value="1"/>
</dbReference>
<dbReference type="InterPro" id="IPR038178">
    <property type="entry name" value="Kringle_sf"/>
</dbReference>
<dbReference type="PROSITE" id="PS00021">
    <property type="entry name" value="KRINGLE_1"/>
    <property type="match status" value="1"/>
</dbReference>
<dbReference type="InterPro" id="IPR018378">
    <property type="entry name" value="C-type_lectin_CS"/>
</dbReference>
<sequence length="403" mass="46142">MITEVLSKEVSPQVYRGPQMTAETVASLFDTFAREEIEIIDVGAGTGLVATQLRKYGFSKIDALEPSIGMLNLVKKRNLYRDYYNCYLKNDAIPDVKGCFDCVLTCGCFVPGHLPPDSLNECLRFAKIGIYTHIRINRDIGHTDYMNMMSFLTRYTLFCEIWFLSVLTVNVAAKECLTTIEGLDYTGTVNSTRSGFSCREWARVALNMTENTKQLLGDSHNYCRNPDNDRYGPWCYTYDHEPDAEQWGYCGIPFCGWQNWKHGWQRYEDSCYIIQYTLQTWDEAKNLCHDNLNAYLAEIKTSRENSFLMGILPKPNIDITGLAGEVWLGANALNVKRLFIWNNSSTYLDFTDWGPGEPNGRDYEHCLSTHMYNDGKLHWNDRACSTWHFFVCEKSVGLSGCGE</sequence>
<dbReference type="Pfam" id="PF00059">
    <property type="entry name" value="Lectin_C"/>
    <property type="match status" value="1"/>
</dbReference>
<accession>A0A8S3UIK6</accession>
<dbReference type="Pfam" id="PF13649">
    <property type="entry name" value="Methyltransf_25"/>
    <property type="match status" value="1"/>
</dbReference>
<dbReference type="InterPro" id="IPR000001">
    <property type="entry name" value="Kringle"/>
</dbReference>
<dbReference type="InterPro" id="IPR029063">
    <property type="entry name" value="SAM-dependent_MTases_sf"/>
</dbReference>
<dbReference type="EMBL" id="CAJPWZ010002846">
    <property type="protein sequence ID" value="CAG2246219.1"/>
    <property type="molecule type" value="Genomic_DNA"/>
</dbReference>
<dbReference type="Gene3D" id="3.10.100.10">
    <property type="entry name" value="Mannose-Binding Protein A, subunit A"/>
    <property type="match status" value="1"/>
</dbReference>
<dbReference type="SMART" id="SM00130">
    <property type="entry name" value="KR"/>
    <property type="match status" value="1"/>
</dbReference>
<dbReference type="Proteomes" id="UP000683360">
    <property type="component" value="Unassembled WGS sequence"/>
</dbReference>
<dbReference type="Gene3D" id="2.40.20.10">
    <property type="entry name" value="Plasminogen Kringle 4"/>
    <property type="match status" value="1"/>
</dbReference>
<dbReference type="PROSITE" id="PS50041">
    <property type="entry name" value="C_TYPE_LECTIN_2"/>
    <property type="match status" value="1"/>
</dbReference>
<evidence type="ECO:0000313" key="6">
    <source>
        <dbReference type="EMBL" id="CAG2246219.1"/>
    </source>
</evidence>
<protein>
    <submittedName>
        <fullName evidence="6">Uncharacterized protein</fullName>
    </submittedName>
</protein>
<evidence type="ECO:0000256" key="3">
    <source>
        <dbReference type="PROSITE-ProRule" id="PRU00121"/>
    </source>
</evidence>
<dbReference type="InterPro" id="IPR001304">
    <property type="entry name" value="C-type_lectin-like"/>
</dbReference>
<dbReference type="SUPFAM" id="SSF56436">
    <property type="entry name" value="C-type lectin-like"/>
    <property type="match status" value="1"/>
</dbReference>
<keyword evidence="7" id="KW-1185">Reference proteome</keyword>
<evidence type="ECO:0000259" key="5">
    <source>
        <dbReference type="PROSITE" id="PS50070"/>
    </source>
</evidence>
<dbReference type="InterPro" id="IPR050111">
    <property type="entry name" value="C-type_lectin/snaclec_domain"/>
</dbReference>
<dbReference type="InterPro" id="IPR016187">
    <property type="entry name" value="CTDL_fold"/>
</dbReference>
<dbReference type="Pfam" id="PF00051">
    <property type="entry name" value="Kringle"/>
    <property type="match status" value="1"/>
</dbReference>
<evidence type="ECO:0000313" key="7">
    <source>
        <dbReference type="Proteomes" id="UP000683360"/>
    </source>
</evidence>
<evidence type="ECO:0000256" key="2">
    <source>
        <dbReference type="ARBA" id="ARBA00023157"/>
    </source>
</evidence>
<evidence type="ECO:0000259" key="4">
    <source>
        <dbReference type="PROSITE" id="PS50041"/>
    </source>
</evidence>
<keyword evidence="1 3" id="KW-0420">Kringle</keyword>
<dbReference type="OrthoDB" id="6046583at2759"/>
<dbReference type="InterPro" id="IPR013806">
    <property type="entry name" value="Kringle-like"/>
</dbReference>
<dbReference type="SUPFAM" id="SSF53335">
    <property type="entry name" value="S-adenosyl-L-methionine-dependent methyltransferases"/>
    <property type="match status" value="1"/>
</dbReference>
<gene>
    <name evidence="6" type="ORF">MEDL_58200</name>
</gene>
<comment type="caution">
    <text evidence="6">The sequence shown here is derived from an EMBL/GenBank/DDBJ whole genome shotgun (WGS) entry which is preliminary data.</text>
</comment>
<dbReference type="InterPro" id="IPR018056">
    <property type="entry name" value="Kringle_CS"/>
</dbReference>
<comment type="caution">
    <text evidence="3">Lacks conserved residue(s) required for the propagation of feature annotation.</text>
</comment>
<keyword evidence="2" id="KW-1015">Disulfide bond</keyword>
<dbReference type="PROSITE" id="PS00615">
    <property type="entry name" value="C_TYPE_LECTIN_1"/>
    <property type="match status" value="1"/>
</dbReference>
<feature type="domain" description="Kringle" evidence="5">
    <location>
        <begin position="181"/>
        <end position="255"/>
    </location>
</feature>
<name>A0A8S3UIK6_MYTED</name>
<feature type="domain" description="C-type lectin" evidence="4">
    <location>
        <begin position="267"/>
        <end position="393"/>
    </location>
</feature>
<dbReference type="CDD" id="cd00108">
    <property type="entry name" value="KR"/>
    <property type="match status" value="1"/>
</dbReference>
<dbReference type="Gene3D" id="3.40.50.150">
    <property type="entry name" value="Vaccinia Virus protein VP39"/>
    <property type="match status" value="1"/>
</dbReference>
<dbReference type="PROSITE" id="PS50070">
    <property type="entry name" value="KRINGLE_2"/>
    <property type="match status" value="1"/>
</dbReference>
<dbReference type="PANTHER" id="PTHR22803">
    <property type="entry name" value="MANNOSE, PHOSPHOLIPASE, LECTIN RECEPTOR RELATED"/>
    <property type="match status" value="1"/>
</dbReference>
<organism evidence="6 7">
    <name type="scientific">Mytilus edulis</name>
    <name type="common">Blue mussel</name>
    <dbReference type="NCBI Taxonomy" id="6550"/>
    <lineage>
        <taxon>Eukaryota</taxon>
        <taxon>Metazoa</taxon>
        <taxon>Spiralia</taxon>
        <taxon>Lophotrochozoa</taxon>
        <taxon>Mollusca</taxon>
        <taxon>Bivalvia</taxon>
        <taxon>Autobranchia</taxon>
        <taxon>Pteriomorphia</taxon>
        <taxon>Mytilida</taxon>
        <taxon>Mytiloidea</taxon>
        <taxon>Mytilidae</taxon>
        <taxon>Mytilinae</taxon>
        <taxon>Mytilus</taxon>
    </lineage>
</organism>
<dbReference type="InterPro" id="IPR016186">
    <property type="entry name" value="C-type_lectin-like/link_sf"/>
</dbReference>
<dbReference type="CDD" id="cd00037">
    <property type="entry name" value="CLECT"/>
    <property type="match status" value="1"/>
</dbReference>
<dbReference type="AlphaFoldDB" id="A0A8S3UIK6"/>